<accession>A0ABW4P879</accession>
<keyword evidence="3" id="KW-1185">Reference proteome</keyword>
<name>A0ABW4P879_9NOCA</name>
<reference evidence="3" key="1">
    <citation type="journal article" date="2019" name="Int. J. Syst. Evol. Microbiol.">
        <title>The Global Catalogue of Microorganisms (GCM) 10K type strain sequencing project: providing services to taxonomists for standard genome sequencing and annotation.</title>
        <authorList>
            <consortium name="The Broad Institute Genomics Platform"/>
            <consortium name="The Broad Institute Genome Sequencing Center for Infectious Disease"/>
            <person name="Wu L."/>
            <person name="Ma J."/>
        </authorList>
    </citation>
    <scope>NUCLEOTIDE SEQUENCE [LARGE SCALE GENOMIC DNA]</scope>
    <source>
        <strain evidence="3">DT72</strain>
    </source>
</reference>
<dbReference type="InterPro" id="IPR006311">
    <property type="entry name" value="TAT_signal"/>
</dbReference>
<dbReference type="InterPro" id="IPR029058">
    <property type="entry name" value="AB_hydrolase_fold"/>
</dbReference>
<dbReference type="PROSITE" id="PS51318">
    <property type="entry name" value="TAT"/>
    <property type="match status" value="1"/>
</dbReference>
<dbReference type="EMBL" id="JBHUFB010000013">
    <property type="protein sequence ID" value="MFD1814211.1"/>
    <property type="molecule type" value="Genomic_DNA"/>
</dbReference>
<keyword evidence="1" id="KW-0732">Signal</keyword>
<protein>
    <submittedName>
        <fullName evidence="2">Alpha/beta hydrolase</fullName>
    </submittedName>
</protein>
<feature type="chain" id="PRO_5046243868" evidence="1">
    <location>
        <begin position="31"/>
        <end position="320"/>
    </location>
</feature>
<sequence length="320" mass="31911">MARRVSYRSAVLRLAAVAVALGAAVAVAPAAATAQSSFPSSGRGCATAASGTCVESPIEVAGAERDAVWYLPDGPVSALMLLEHGFSRSCANLDGTARAIAGQGLMVVCLDEDMTAGNPALADDLADALARRTVVPPNGLPLPQRYVVGGHSAGGHFAALVGAGLVERGYPDLAGAVLFDPVAAEGFSAAVRSVSAGGTRPVLSIAASPSVVNLFDNSFGALASLGSGFVGVQLLGGSCHVDVEGEDTDLIGIVGAACAPDPVNTARLRELGGVWARDLAAGTRTETHWCADTGGVSVCGDAVATMLLGARPAAALIPVR</sequence>
<evidence type="ECO:0000313" key="3">
    <source>
        <dbReference type="Proteomes" id="UP001597286"/>
    </source>
</evidence>
<evidence type="ECO:0000313" key="2">
    <source>
        <dbReference type="EMBL" id="MFD1814211.1"/>
    </source>
</evidence>
<keyword evidence="2" id="KW-0378">Hydrolase</keyword>
<dbReference type="Proteomes" id="UP001597286">
    <property type="component" value="Unassembled WGS sequence"/>
</dbReference>
<organism evidence="2 3">
    <name type="scientific">Rhodococcus gannanensis</name>
    <dbReference type="NCBI Taxonomy" id="1960308"/>
    <lineage>
        <taxon>Bacteria</taxon>
        <taxon>Bacillati</taxon>
        <taxon>Actinomycetota</taxon>
        <taxon>Actinomycetes</taxon>
        <taxon>Mycobacteriales</taxon>
        <taxon>Nocardiaceae</taxon>
        <taxon>Rhodococcus</taxon>
    </lineage>
</organism>
<dbReference type="RefSeq" id="WP_378486690.1">
    <property type="nucleotide sequence ID" value="NZ_JBHUFB010000013.1"/>
</dbReference>
<evidence type="ECO:0000256" key="1">
    <source>
        <dbReference type="SAM" id="SignalP"/>
    </source>
</evidence>
<dbReference type="SUPFAM" id="SSF53474">
    <property type="entry name" value="alpha/beta-Hydrolases"/>
    <property type="match status" value="1"/>
</dbReference>
<feature type="signal peptide" evidence="1">
    <location>
        <begin position="1"/>
        <end position="30"/>
    </location>
</feature>
<comment type="caution">
    <text evidence="2">The sequence shown here is derived from an EMBL/GenBank/DDBJ whole genome shotgun (WGS) entry which is preliminary data.</text>
</comment>
<dbReference type="Gene3D" id="3.40.50.1820">
    <property type="entry name" value="alpha/beta hydrolase"/>
    <property type="match status" value="1"/>
</dbReference>
<proteinExistence type="predicted"/>
<dbReference type="GO" id="GO:0016787">
    <property type="term" value="F:hydrolase activity"/>
    <property type="evidence" value="ECO:0007669"/>
    <property type="project" value="UniProtKB-KW"/>
</dbReference>
<gene>
    <name evidence="2" type="ORF">ACFSJG_18495</name>
</gene>